<dbReference type="EMBL" id="FOMX01000008">
    <property type="protein sequence ID" value="SFE10375.1"/>
    <property type="molecule type" value="Genomic_DNA"/>
</dbReference>
<dbReference type="OrthoDB" id="4234112at2"/>
<sequence length="271" mass="29068">MEQKASNTPSPVPPQPAVVASTLVQALETCWRAIQARHPELPDAVILIGAGDENPRALKWGHWSPARWTVPASGHRSEVLIAGESLSRPARDTFGTLLHEAAHGLAWARKIQDTSRQGRYHNKEYKALAEQVGLTVEKDRLHGWTITKITDETCELYTDALALLEAAVEANRRAHRRCARSGDAEGDGEGGETGGETGGEGGEGGEGEGGKRASTVRACGCGRQIRVSAVEYTRGYIMCGLCGKPFLTPGESDEPADRVVWLVRAAALRAA</sequence>
<name>A0A1I1XSQ6_9BACT</name>
<accession>A0A1I1XSQ6</accession>
<evidence type="ECO:0000313" key="2">
    <source>
        <dbReference type="EMBL" id="SFE10375.1"/>
    </source>
</evidence>
<evidence type="ECO:0008006" key="4">
    <source>
        <dbReference type="Google" id="ProtNLM"/>
    </source>
</evidence>
<gene>
    <name evidence="2" type="ORF">SAMN02745121_03052</name>
</gene>
<reference evidence="3" key="1">
    <citation type="submission" date="2016-10" db="EMBL/GenBank/DDBJ databases">
        <authorList>
            <person name="Varghese N."/>
            <person name="Submissions S."/>
        </authorList>
    </citation>
    <scope>NUCLEOTIDE SEQUENCE [LARGE SCALE GENOMIC DNA]</scope>
    <source>
        <strain evidence="3">ATCC 25963</strain>
    </source>
</reference>
<evidence type="ECO:0000313" key="3">
    <source>
        <dbReference type="Proteomes" id="UP000199400"/>
    </source>
</evidence>
<proteinExistence type="predicted"/>
<feature type="compositionally biased region" description="Gly residues" evidence="1">
    <location>
        <begin position="191"/>
        <end position="204"/>
    </location>
</feature>
<protein>
    <recommendedName>
        <fullName evidence="4">SprT-like family protein</fullName>
    </recommendedName>
</protein>
<dbReference type="AlphaFoldDB" id="A0A1I1XSQ6"/>
<feature type="region of interest" description="Disordered" evidence="1">
    <location>
        <begin position="177"/>
        <end position="214"/>
    </location>
</feature>
<evidence type="ECO:0000256" key="1">
    <source>
        <dbReference type="SAM" id="MobiDB-lite"/>
    </source>
</evidence>
<keyword evidence="3" id="KW-1185">Reference proteome</keyword>
<dbReference type="Proteomes" id="UP000199400">
    <property type="component" value="Unassembled WGS sequence"/>
</dbReference>
<organism evidence="2 3">
    <name type="scientific">Nannocystis exedens</name>
    <dbReference type="NCBI Taxonomy" id="54"/>
    <lineage>
        <taxon>Bacteria</taxon>
        <taxon>Pseudomonadati</taxon>
        <taxon>Myxococcota</taxon>
        <taxon>Polyangia</taxon>
        <taxon>Nannocystales</taxon>
        <taxon>Nannocystaceae</taxon>
        <taxon>Nannocystis</taxon>
    </lineage>
</organism>